<gene>
    <name evidence="1" type="ORF">BLNAU_12353</name>
</gene>
<evidence type="ECO:0000313" key="1">
    <source>
        <dbReference type="EMBL" id="KAK2952704.1"/>
    </source>
</evidence>
<keyword evidence="2" id="KW-1185">Reference proteome</keyword>
<evidence type="ECO:0000313" key="2">
    <source>
        <dbReference type="Proteomes" id="UP001281761"/>
    </source>
</evidence>
<sequence length="103" mass="11225">MVWRRRDCSVATRTAAMHSTEQTVPGLADSRKDEVDNCQASDLIPVIPVGSDPTKYLQYHFVSFISKKCLSIASHAQKSANQLLVANVAVASDSASARHEQLP</sequence>
<dbReference type="Proteomes" id="UP001281761">
    <property type="component" value="Unassembled WGS sequence"/>
</dbReference>
<protein>
    <submittedName>
        <fullName evidence="1">Uncharacterized protein</fullName>
    </submittedName>
</protein>
<organism evidence="1 2">
    <name type="scientific">Blattamonas nauphoetae</name>
    <dbReference type="NCBI Taxonomy" id="2049346"/>
    <lineage>
        <taxon>Eukaryota</taxon>
        <taxon>Metamonada</taxon>
        <taxon>Preaxostyla</taxon>
        <taxon>Oxymonadida</taxon>
        <taxon>Blattamonas</taxon>
    </lineage>
</organism>
<comment type="caution">
    <text evidence="1">The sequence shown here is derived from an EMBL/GenBank/DDBJ whole genome shotgun (WGS) entry which is preliminary data.</text>
</comment>
<reference evidence="1 2" key="1">
    <citation type="journal article" date="2022" name="bioRxiv">
        <title>Genomics of Preaxostyla Flagellates Illuminates Evolutionary Transitions and the Path Towards Mitochondrial Loss.</title>
        <authorList>
            <person name="Novak L.V.F."/>
            <person name="Treitli S.C."/>
            <person name="Pyrih J."/>
            <person name="Halakuc P."/>
            <person name="Pipaliya S.V."/>
            <person name="Vacek V."/>
            <person name="Brzon O."/>
            <person name="Soukal P."/>
            <person name="Eme L."/>
            <person name="Dacks J.B."/>
            <person name="Karnkowska A."/>
            <person name="Elias M."/>
            <person name="Hampl V."/>
        </authorList>
    </citation>
    <scope>NUCLEOTIDE SEQUENCE [LARGE SCALE GENOMIC DNA]</scope>
    <source>
        <strain evidence="1">NAU3</strain>
        <tissue evidence="1">Gut</tissue>
    </source>
</reference>
<name>A0ABQ9XPH8_9EUKA</name>
<accession>A0ABQ9XPH8</accession>
<proteinExistence type="predicted"/>
<dbReference type="EMBL" id="JARBJD010000100">
    <property type="protein sequence ID" value="KAK2952704.1"/>
    <property type="molecule type" value="Genomic_DNA"/>
</dbReference>